<organism evidence="2 3">
    <name type="scientific">Paenibacillus profundus</name>
    <dbReference type="NCBI Taxonomy" id="1173085"/>
    <lineage>
        <taxon>Bacteria</taxon>
        <taxon>Bacillati</taxon>
        <taxon>Bacillota</taxon>
        <taxon>Bacilli</taxon>
        <taxon>Bacillales</taxon>
        <taxon>Paenibacillaceae</taxon>
        <taxon>Paenibacillus</taxon>
    </lineage>
</organism>
<feature type="transmembrane region" description="Helical" evidence="1">
    <location>
        <begin position="131"/>
        <end position="149"/>
    </location>
</feature>
<feature type="transmembrane region" description="Helical" evidence="1">
    <location>
        <begin position="47"/>
        <end position="68"/>
    </location>
</feature>
<evidence type="ECO:0000313" key="3">
    <source>
        <dbReference type="Proteomes" id="UP001199916"/>
    </source>
</evidence>
<feature type="transmembrane region" description="Helical" evidence="1">
    <location>
        <begin position="186"/>
        <end position="218"/>
    </location>
</feature>
<sequence>MSTVSADSRSRRLKRVRSYIPNQHGAWAMLIVPFVVGMFASRPNMTHVWLFVAWLAVYCGSFACMQWIKTRRITVYLGPMLVYGVTFVVSAVVVVALRPDIWWMGAVMLPLFVVNLMFAKQKNERHLVNDFVAVLQFCWMLIISFEIGGGTDWSLAWRLFAACALYFVGTVFYVKTMIREKGNPVYYALSIIVHLIAASIVGLLFPAWIAVPFALLFIRAVWMPKQAVTVKQVGISEIGFSAVTACSLIALL</sequence>
<dbReference type="InterPro" id="IPR025576">
    <property type="entry name" value="YwiC"/>
</dbReference>
<protein>
    <submittedName>
        <fullName evidence="2">YwiC-like family protein</fullName>
    </submittedName>
</protein>
<keyword evidence="1" id="KW-0812">Transmembrane</keyword>
<accession>A0ABS8YN87</accession>
<feature type="transmembrane region" description="Helical" evidence="1">
    <location>
        <begin position="101"/>
        <end position="119"/>
    </location>
</feature>
<dbReference type="EMBL" id="JAJNBZ010000020">
    <property type="protein sequence ID" value="MCE5171780.1"/>
    <property type="molecule type" value="Genomic_DNA"/>
</dbReference>
<dbReference type="Pfam" id="PF14256">
    <property type="entry name" value="YwiC"/>
    <property type="match status" value="1"/>
</dbReference>
<feature type="transmembrane region" description="Helical" evidence="1">
    <location>
        <begin position="75"/>
        <end position="95"/>
    </location>
</feature>
<gene>
    <name evidence="2" type="ORF">LQV63_21100</name>
</gene>
<feature type="transmembrane region" description="Helical" evidence="1">
    <location>
        <begin position="155"/>
        <end position="174"/>
    </location>
</feature>
<dbReference type="RefSeq" id="WP_233698146.1">
    <property type="nucleotide sequence ID" value="NZ_JAJNBZ010000020.1"/>
</dbReference>
<feature type="transmembrane region" description="Helical" evidence="1">
    <location>
        <begin position="21"/>
        <end position="41"/>
    </location>
</feature>
<dbReference type="Proteomes" id="UP001199916">
    <property type="component" value="Unassembled WGS sequence"/>
</dbReference>
<keyword evidence="3" id="KW-1185">Reference proteome</keyword>
<keyword evidence="1" id="KW-1133">Transmembrane helix</keyword>
<comment type="caution">
    <text evidence="2">The sequence shown here is derived from an EMBL/GenBank/DDBJ whole genome shotgun (WGS) entry which is preliminary data.</text>
</comment>
<name>A0ABS8YN87_9BACL</name>
<keyword evidence="1" id="KW-0472">Membrane</keyword>
<reference evidence="2 3" key="1">
    <citation type="submission" date="2021-11" db="EMBL/GenBank/DDBJ databases">
        <title>Draft genome sequence of Paenibacillus profundus YoMME, a new Gram-positive bacteria with exoelectrogenic properties.</title>
        <authorList>
            <person name="Hubenova Y."/>
            <person name="Hubenova E."/>
            <person name="Manasiev Y."/>
            <person name="Peykov S."/>
            <person name="Mitov M."/>
        </authorList>
    </citation>
    <scope>NUCLEOTIDE SEQUENCE [LARGE SCALE GENOMIC DNA]</scope>
    <source>
        <strain evidence="2 3">YoMME</strain>
    </source>
</reference>
<evidence type="ECO:0000313" key="2">
    <source>
        <dbReference type="EMBL" id="MCE5171780.1"/>
    </source>
</evidence>
<proteinExistence type="predicted"/>
<evidence type="ECO:0000256" key="1">
    <source>
        <dbReference type="SAM" id="Phobius"/>
    </source>
</evidence>